<feature type="domain" description="ABC3 transporter permease C-terminal" evidence="11">
    <location>
        <begin position="232"/>
        <end position="344"/>
    </location>
</feature>
<dbReference type="InterPro" id="IPR003838">
    <property type="entry name" value="ABC3_permease_C"/>
</dbReference>
<reference evidence="12 13" key="1">
    <citation type="journal article" date="2016" name="Front. Microbiol.">
        <title>Comprehensive Phylogenetic Analysis of Bovine Non-aureus Staphylococci Species Based on Whole-Genome Sequencing.</title>
        <authorList>
            <person name="Naushad S."/>
            <person name="Barkema H.W."/>
            <person name="Luby C."/>
            <person name="Condas L.A."/>
            <person name="Nobrega D.B."/>
            <person name="Carson D.A."/>
            <person name="De Buck J."/>
        </authorList>
    </citation>
    <scope>NUCLEOTIDE SEQUENCE [LARGE SCALE GENOMIC DNA]</scope>
    <source>
        <strain evidence="12 13">SNUC 5959</strain>
    </source>
</reference>
<comment type="similarity">
    <text evidence="2">Belongs to the ABC-4 integral membrane protein family. HrtB subfamily.</text>
</comment>
<evidence type="ECO:0000256" key="3">
    <source>
        <dbReference type="ARBA" id="ARBA00011131"/>
    </source>
</evidence>
<keyword evidence="5" id="KW-0813">Transport</keyword>
<dbReference type="Pfam" id="PF02687">
    <property type="entry name" value="FtsX"/>
    <property type="match status" value="1"/>
</dbReference>
<evidence type="ECO:0000256" key="1">
    <source>
        <dbReference type="ARBA" id="ARBA00004651"/>
    </source>
</evidence>
<gene>
    <name evidence="12" type="ORF">BUZ57_02215</name>
</gene>
<comment type="subcellular location">
    <subcellularLocation>
        <location evidence="1">Cell membrane</location>
        <topology evidence="1">Multi-pass membrane protein</topology>
    </subcellularLocation>
</comment>
<comment type="function">
    <text evidence="10">Part of the ABC transporter complex hrt involved in hemin import. Responsible for the translocation of the substrate across the membrane.</text>
</comment>
<keyword evidence="7" id="KW-0812">Transmembrane</keyword>
<evidence type="ECO:0000256" key="6">
    <source>
        <dbReference type="ARBA" id="ARBA00022475"/>
    </source>
</evidence>
<keyword evidence="8" id="KW-1133">Transmembrane helix</keyword>
<accession>A0A2T4RKN2</accession>
<protein>
    <recommendedName>
        <fullName evidence="4">Putative hemin transport system permease protein HrtB</fullName>
    </recommendedName>
</protein>
<comment type="subunit">
    <text evidence="3">The complex is composed of two ATP-binding proteins (HrtA), two transmembrane proteins (HrtB) and a solute-binding protein.</text>
</comment>
<dbReference type="EMBL" id="QXVO01000004">
    <property type="protein sequence ID" value="RIO47320.1"/>
    <property type="molecule type" value="Genomic_DNA"/>
</dbReference>
<evidence type="ECO:0000256" key="10">
    <source>
        <dbReference type="ARBA" id="ARBA00024973"/>
    </source>
</evidence>
<keyword evidence="6" id="KW-1003">Cell membrane</keyword>
<proteinExistence type="inferred from homology"/>
<dbReference type="InterPro" id="IPR051125">
    <property type="entry name" value="ABC-4/HrtB_transporter"/>
</dbReference>
<evidence type="ECO:0000256" key="4">
    <source>
        <dbReference type="ARBA" id="ARBA00016962"/>
    </source>
</evidence>
<evidence type="ECO:0000313" key="13">
    <source>
        <dbReference type="Proteomes" id="UP000285625"/>
    </source>
</evidence>
<dbReference type="Proteomes" id="UP000285625">
    <property type="component" value="Unassembled WGS sequence"/>
</dbReference>
<dbReference type="STRING" id="1284.SHYC_01160"/>
<evidence type="ECO:0000256" key="5">
    <source>
        <dbReference type="ARBA" id="ARBA00022448"/>
    </source>
</evidence>
<evidence type="ECO:0000256" key="2">
    <source>
        <dbReference type="ARBA" id="ARBA00008697"/>
    </source>
</evidence>
<evidence type="ECO:0000256" key="9">
    <source>
        <dbReference type="ARBA" id="ARBA00023136"/>
    </source>
</evidence>
<dbReference type="AlphaFoldDB" id="A0A2T4RKN2"/>
<dbReference type="RefSeq" id="WP_107633307.1">
    <property type="nucleotide sequence ID" value="NZ_CP170218.1"/>
</dbReference>
<evidence type="ECO:0000259" key="11">
    <source>
        <dbReference type="Pfam" id="PF02687"/>
    </source>
</evidence>
<keyword evidence="9" id="KW-0472">Membrane</keyword>
<sequence length="349" mass="38124">MFLAWNEIKRNKLKFSLIVGVLIMVSYLLFLLSGLANGLMNMNREGIDKWHADAIIMNDNANQTIQQSKFKTSDVPNDFKEKATLKQTTIIASNGRTEENALLFGVGQQSFLIPRIIDGKPFQKENEVVIDASLKEKGFKVGDKVDLAQSDETLKVVGISESAKFNASPVLFANDATIAKINPMLTKAVTNAIVVKDPNWQDVKLDSKLEAIKISSFIENLPGYQAQNMTLNFMIVFLFAISATVVGIFLYVMTLQKTHLFGVLKAQGFTNGYLAKMVIAQTFILASIGALIGLGLTMLTGVFLPTAVPVKFDAITLAVFAIVLIGVSLLGSIFSVLSIRKIDPLKAIA</sequence>
<name>A0A2T4RKN2_STAHY</name>
<evidence type="ECO:0000313" key="12">
    <source>
        <dbReference type="EMBL" id="RIO47320.1"/>
    </source>
</evidence>
<dbReference type="PANTHER" id="PTHR43738">
    <property type="entry name" value="ABC TRANSPORTER, MEMBRANE PROTEIN"/>
    <property type="match status" value="1"/>
</dbReference>
<organism evidence="12 13">
    <name type="scientific">Staphylococcus hyicus</name>
    <dbReference type="NCBI Taxonomy" id="1284"/>
    <lineage>
        <taxon>Bacteria</taxon>
        <taxon>Bacillati</taxon>
        <taxon>Bacillota</taxon>
        <taxon>Bacilli</taxon>
        <taxon>Bacillales</taxon>
        <taxon>Staphylococcaceae</taxon>
        <taxon>Staphylococcus</taxon>
    </lineage>
</organism>
<evidence type="ECO:0000256" key="8">
    <source>
        <dbReference type="ARBA" id="ARBA00022989"/>
    </source>
</evidence>
<evidence type="ECO:0000256" key="7">
    <source>
        <dbReference type="ARBA" id="ARBA00022692"/>
    </source>
</evidence>
<dbReference type="PANTHER" id="PTHR43738:SF1">
    <property type="entry name" value="HEMIN TRANSPORT SYSTEM PERMEASE PROTEIN HRTB-RELATED"/>
    <property type="match status" value="1"/>
</dbReference>
<dbReference type="GO" id="GO:0005886">
    <property type="term" value="C:plasma membrane"/>
    <property type="evidence" value="ECO:0007669"/>
    <property type="project" value="UniProtKB-SubCell"/>
</dbReference>
<comment type="caution">
    <text evidence="12">The sequence shown here is derived from an EMBL/GenBank/DDBJ whole genome shotgun (WGS) entry which is preliminary data.</text>
</comment>